<gene>
    <name evidence="1" type="ORF">XFLAVUS301_36820</name>
</gene>
<dbReference type="AlphaFoldDB" id="A0A9W6CUA6"/>
<dbReference type="Proteomes" id="UP001144397">
    <property type="component" value="Unassembled WGS sequence"/>
</dbReference>
<reference evidence="1" key="1">
    <citation type="submission" date="2022-12" db="EMBL/GenBank/DDBJ databases">
        <title>Reference genome sequencing for broad-spectrum identification of bacterial and archaeal isolates by mass spectrometry.</title>
        <authorList>
            <person name="Sekiguchi Y."/>
            <person name="Tourlousse D.M."/>
        </authorList>
    </citation>
    <scope>NUCLEOTIDE SEQUENCE</scope>
    <source>
        <strain evidence="1">301</strain>
    </source>
</reference>
<organism evidence="1 2">
    <name type="scientific">Xanthobacter flavus</name>
    <dbReference type="NCBI Taxonomy" id="281"/>
    <lineage>
        <taxon>Bacteria</taxon>
        <taxon>Pseudomonadati</taxon>
        <taxon>Pseudomonadota</taxon>
        <taxon>Alphaproteobacteria</taxon>
        <taxon>Hyphomicrobiales</taxon>
        <taxon>Xanthobacteraceae</taxon>
        <taxon>Xanthobacter</taxon>
    </lineage>
</organism>
<evidence type="ECO:0000313" key="2">
    <source>
        <dbReference type="Proteomes" id="UP001144397"/>
    </source>
</evidence>
<comment type="caution">
    <text evidence="1">The sequence shown here is derived from an EMBL/GenBank/DDBJ whole genome shotgun (WGS) entry which is preliminary data.</text>
</comment>
<dbReference type="EMBL" id="BSDO01000006">
    <property type="protein sequence ID" value="GLI24008.1"/>
    <property type="molecule type" value="Genomic_DNA"/>
</dbReference>
<accession>A0A9W6CUA6</accession>
<evidence type="ECO:0000313" key="1">
    <source>
        <dbReference type="EMBL" id="GLI24008.1"/>
    </source>
</evidence>
<protein>
    <submittedName>
        <fullName evidence="1">Uncharacterized protein</fullName>
    </submittedName>
</protein>
<sequence>MERAGTGMAAAETDGSGRVGTAAAKVRGAFMKGSGITGCSSIRSCARRIQAAVGAEAGTGGLGKDGCRRNRDRAALGAAFGGFTPLQRLSATHHHGRAHPFRGEHGGNIVRFIERVKSELS</sequence>
<name>A0A9W6CUA6_XANFL</name>
<proteinExistence type="predicted"/>